<dbReference type="GO" id="GO:0008168">
    <property type="term" value="F:methyltransferase activity"/>
    <property type="evidence" value="ECO:0007669"/>
    <property type="project" value="UniProtKB-KW"/>
</dbReference>
<accession>A0A1J0ABM6</accession>
<reference evidence="1 2" key="1">
    <citation type="submission" date="2016-10" db="EMBL/GenBank/DDBJ databases">
        <title>Description of Gloeomargarita lithophora gen. nov., sp. nov., a thylakoid-bearing basal-branching cyanobacterium with intracellular carbonates, and proposal for Gloeomargaritales ord. nov.</title>
        <authorList>
            <person name="Moreira D."/>
            <person name="Tavera R."/>
            <person name="Benzerara K."/>
            <person name="Skouri-Panet F."/>
            <person name="Couradeau E."/>
            <person name="Gerard E."/>
            <person name="Loussert C."/>
            <person name="Novelo E."/>
            <person name="Zivanovic Y."/>
            <person name="Lopez-Garcia P."/>
        </authorList>
    </citation>
    <scope>NUCLEOTIDE SEQUENCE [LARGE SCALE GENOMIC DNA]</scope>
    <source>
        <strain evidence="1 2">D10</strain>
    </source>
</reference>
<evidence type="ECO:0000313" key="2">
    <source>
        <dbReference type="Proteomes" id="UP000180235"/>
    </source>
</evidence>
<feature type="non-terminal residue" evidence="1">
    <location>
        <position position="49"/>
    </location>
</feature>
<organism evidence="1 2">
    <name type="scientific">Gloeomargarita lithophora Alchichica-D10</name>
    <dbReference type="NCBI Taxonomy" id="1188229"/>
    <lineage>
        <taxon>Bacteria</taxon>
        <taxon>Bacillati</taxon>
        <taxon>Cyanobacteriota</taxon>
        <taxon>Cyanophyceae</taxon>
        <taxon>Gloeomargaritales</taxon>
        <taxon>Gloeomargaritaceae</taxon>
        <taxon>Gloeomargarita</taxon>
    </lineage>
</organism>
<gene>
    <name evidence="1" type="ORF">GlitD10_1018</name>
</gene>
<keyword evidence="1" id="KW-0489">Methyltransferase</keyword>
<proteinExistence type="predicted"/>
<protein>
    <submittedName>
        <fullName evidence="1">SAM-dependent methyltransferase</fullName>
    </submittedName>
</protein>
<dbReference type="EMBL" id="CP017675">
    <property type="protein sequence ID" value="APB33338.1"/>
    <property type="molecule type" value="Genomic_DNA"/>
</dbReference>
<keyword evidence="2" id="KW-1185">Reference proteome</keyword>
<keyword evidence="1" id="KW-0808">Transferase</keyword>
<dbReference type="KEGG" id="glt:GlitD10_1018.1"/>
<sequence length="49" mass="6122">MDEIFEKIRQQFDYGPYPRYPLEQSPGDDRDLLLIHNLTTPYYLRYRQR</sequence>
<dbReference type="Proteomes" id="UP000180235">
    <property type="component" value="Chromosome"/>
</dbReference>
<dbReference type="AlphaFoldDB" id="A0A1J0ABM6"/>
<dbReference type="GO" id="GO:0032259">
    <property type="term" value="P:methylation"/>
    <property type="evidence" value="ECO:0007669"/>
    <property type="project" value="UniProtKB-KW"/>
</dbReference>
<evidence type="ECO:0000313" key="1">
    <source>
        <dbReference type="EMBL" id="APB33338.1"/>
    </source>
</evidence>
<name>A0A1J0ABM6_9CYAN</name>